<keyword evidence="3" id="KW-1185">Reference proteome</keyword>
<name>A0ABN1PJ34_9ACTN</name>
<comment type="caution">
    <text evidence="2">The sequence shown here is derived from an EMBL/GenBank/DDBJ whole genome shotgun (WGS) entry which is preliminary data.</text>
</comment>
<dbReference type="Proteomes" id="UP001500418">
    <property type="component" value="Unassembled WGS sequence"/>
</dbReference>
<proteinExistence type="predicted"/>
<gene>
    <name evidence="2" type="ORF">GCM10009575_030160</name>
</gene>
<accession>A0ABN1PJ34</accession>
<protein>
    <submittedName>
        <fullName evidence="2">Uncharacterized protein</fullName>
    </submittedName>
</protein>
<feature type="region of interest" description="Disordered" evidence="1">
    <location>
        <begin position="1"/>
        <end position="31"/>
    </location>
</feature>
<organism evidence="2 3">
    <name type="scientific">Streptomyces rhizosphaericus</name>
    <dbReference type="NCBI Taxonomy" id="114699"/>
    <lineage>
        <taxon>Bacteria</taxon>
        <taxon>Bacillati</taxon>
        <taxon>Actinomycetota</taxon>
        <taxon>Actinomycetes</taxon>
        <taxon>Kitasatosporales</taxon>
        <taxon>Streptomycetaceae</taxon>
        <taxon>Streptomyces</taxon>
        <taxon>Streptomyces violaceusniger group</taxon>
    </lineage>
</organism>
<evidence type="ECO:0000313" key="3">
    <source>
        <dbReference type="Proteomes" id="UP001500418"/>
    </source>
</evidence>
<sequence>MAAQLGHDFVGQRLDREDRLPPQPADVPGAGLAGPLDVVRIDQWIGGVLHRGRVVEGLREDAYGVDVLIRCEVLAADAAVRLRY</sequence>
<evidence type="ECO:0000313" key="2">
    <source>
        <dbReference type="EMBL" id="GAA0928503.1"/>
    </source>
</evidence>
<dbReference type="EMBL" id="BAAAID010000016">
    <property type="protein sequence ID" value="GAA0928503.1"/>
    <property type="molecule type" value="Genomic_DNA"/>
</dbReference>
<evidence type="ECO:0000256" key="1">
    <source>
        <dbReference type="SAM" id="MobiDB-lite"/>
    </source>
</evidence>
<reference evidence="2 3" key="1">
    <citation type="journal article" date="2019" name="Int. J. Syst. Evol. Microbiol.">
        <title>The Global Catalogue of Microorganisms (GCM) 10K type strain sequencing project: providing services to taxonomists for standard genome sequencing and annotation.</title>
        <authorList>
            <consortium name="The Broad Institute Genomics Platform"/>
            <consortium name="The Broad Institute Genome Sequencing Center for Infectious Disease"/>
            <person name="Wu L."/>
            <person name="Ma J."/>
        </authorList>
    </citation>
    <scope>NUCLEOTIDE SEQUENCE [LARGE SCALE GENOMIC DNA]</scope>
    <source>
        <strain evidence="2 3">JCM 11444</strain>
    </source>
</reference>